<dbReference type="InterPro" id="IPR012347">
    <property type="entry name" value="Ferritin-like"/>
</dbReference>
<evidence type="ECO:0000256" key="2">
    <source>
        <dbReference type="ARBA" id="ARBA00024325"/>
    </source>
</evidence>
<protein>
    <recommendedName>
        <fullName evidence="6">Spore coat protein</fullName>
    </recommendedName>
</protein>
<comment type="caution">
    <text evidence="4">The sequence shown here is derived from an EMBL/GenBank/DDBJ whole genome shotgun (WGS) entry which is preliminary data.</text>
</comment>
<dbReference type="RefSeq" id="WP_204546777.1">
    <property type="nucleotide sequence ID" value="NZ_JAFBFI010000023.1"/>
</dbReference>
<comment type="similarity">
    <text evidence="3">Belongs to the CotF family.</text>
</comment>
<dbReference type="Proteomes" id="UP000823486">
    <property type="component" value="Unassembled WGS sequence"/>
</dbReference>
<organism evidence="4 5">
    <name type="scientific">Peribacillus deserti</name>
    <dbReference type="NCBI Taxonomy" id="673318"/>
    <lineage>
        <taxon>Bacteria</taxon>
        <taxon>Bacillati</taxon>
        <taxon>Bacillota</taxon>
        <taxon>Bacilli</taxon>
        <taxon>Bacillales</taxon>
        <taxon>Bacillaceae</taxon>
        <taxon>Peribacillus</taxon>
    </lineage>
</organism>
<comment type="subcellular location">
    <subcellularLocation>
        <location evidence="2">Spore coat</location>
    </subcellularLocation>
</comment>
<keyword evidence="1" id="KW-0749">Sporulation</keyword>
<dbReference type="PANTHER" id="PTHR39183:SF1">
    <property type="entry name" value="SPORE COAT PROTEIN F-LIKE PROTEIN YHCQ"/>
    <property type="match status" value="1"/>
</dbReference>
<sequence>MNGFIQNMIGMGDLTDQVIASDFLISAKSAIKMYAFAITETATPELRDSLHNQLNEAIDMHDRISSYMISHGYYHPVNVQEQLALDTKTVNTALDIPSP</sequence>
<reference evidence="4 5" key="1">
    <citation type="submission" date="2021-01" db="EMBL/GenBank/DDBJ databases">
        <title>Genomic Encyclopedia of Type Strains, Phase IV (KMG-IV): sequencing the most valuable type-strain genomes for metagenomic binning, comparative biology and taxonomic classification.</title>
        <authorList>
            <person name="Goeker M."/>
        </authorList>
    </citation>
    <scope>NUCLEOTIDE SEQUENCE [LARGE SCALE GENOMIC DNA]</scope>
    <source>
        <strain evidence="4 5">DSM 105482</strain>
    </source>
</reference>
<evidence type="ECO:0008006" key="6">
    <source>
        <dbReference type="Google" id="ProtNLM"/>
    </source>
</evidence>
<dbReference type="EMBL" id="JAFBFI010000023">
    <property type="protein sequence ID" value="MBM7694409.1"/>
    <property type="molecule type" value="Genomic_DNA"/>
</dbReference>
<gene>
    <name evidence="4" type="ORF">JOC77_003870</name>
</gene>
<evidence type="ECO:0000256" key="3">
    <source>
        <dbReference type="ARBA" id="ARBA00024344"/>
    </source>
</evidence>
<proteinExistence type="inferred from homology"/>
<evidence type="ECO:0000313" key="5">
    <source>
        <dbReference type="Proteomes" id="UP000823486"/>
    </source>
</evidence>
<dbReference type="InterPro" id="IPR012851">
    <property type="entry name" value="Spore_coat_CotF-like"/>
</dbReference>
<accession>A0ABS2QNU0</accession>
<dbReference type="PANTHER" id="PTHR39183">
    <property type="entry name" value="SPORE COAT PROTEIN F-LIKE PROTEIN YHCQ"/>
    <property type="match status" value="1"/>
</dbReference>
<name>A0ABS2QNU0_9BACI</name>
<dbReference type="Gene3D" id="1.20.1260.10">
    <property type="match status" value="1"/>
</dbReference>
<evidence type="ECO:0000256" key="1">
    <source>
        <dbReference type="ARBA" id="ARBA00022969"/>
    </source>
</evidence>
<keyword evidence="5" id="KW-1185">Reference proteome</keyword>
<evidence type="ECO:0000313" key="4">
    <source>
        <dbReference type="EMBL" id="MBM7694409.1"/>
    </source>
</evidence>
<dbReference type="Pfam" id="PF07875">
    <property type="entry name" value="Coat_F"/>
    <property type="match status" value="1"/>
</dbReference>